<feature type="compositionally biased region" description="Basic and acidic residues" evidence="1">
    <location>
        <begin position="173"/>
        <end position="189"/>
    </location>
</feature>
<dbReference type="EMBL" id="VSSQ01054019">
    <property type="protein sequence ID" value="MPN08008.1"/>
    <property type="molecule type" value="Genomic_DNA"/>
</dbReference>
<dbReference type="AlphaFoldDB" id="A0A645F108"/>
<sequence>MDVGPRRTLQGLGGALDQVLTGLGQHGDGDVVGDRVVRDQLVDEVEVGLRSRREADLDLLVAHPHQQVEQLLLAAGGHRVDQRLVAVTQVGGQPTRRLGDLLVRPGAVGQRHGLEGVVALDRHAARLLDRAGLRHRAERTGEGHGGGAGLGNGVGGHFLPRCQEWRDGTLRLRSEEADLSRPRCGKEGESGPVPRQ</sequence>
<organism evidence="2">
    <name type="scientific">bioreactor metagenome</name>
    <dbReference type="NCBI Taxonomy" id="1076179"/>
    <lineage>
        <taxon>unclassified sequences</taxon>
        <taxon>metagenomes</taxon>
        <taxon>ecological metagenomes</taxon>
    </lineage>
</organism>
<protein>
    <submittedName>
        <fullName evidence="2">Uncharacterized protein</fullName>
    </submittedName>
</protein>
<evidence type="ECO:0000256" key="1">
    <source>
        <dbReference type="SAM" id="MobiDB-lite"/>
    </source>
</evidence>
<evidence type="ECO:0000313" key="2">
    <source>
        <dbReference type="EMBL" id="MPN08008.1"/>
    </source>
</evidence>
<proteinExistence type="predicted"/>
<gene>
    <name evidence="2" type="ORF">SDC9_155284</name>
</gene>
<accession>A0A645F108</accession>
<feature type="region of interest" description="Disordered" evidence="1">
    <location>
        <begin position="173"/>
        <end position="196"/>
    </location>
</feature>
<comment type="caution">
    <text evidence="2">The sequence shown here is derived from an EMBL/GenBank/DDBJ whole genome shotgun (WGS) entry which is preliminary data.</text>
</comment>
<reference evidence="2" key="1">
    <citation type="submission" date="2019-08" db="EMBL/GenBank/DDBJ databases">
        <authorList>
            <person name="Kucharzyk K."/>
            <person name="Murdoch R.W."/>
            <person name="Higgins S."/>
            <person name="Loffler F."/>
        </authorList>
    </citation>
    <scope>NUCLEOTIDE SEQUENCE</scope>
</reference>
<name>A0A645F108_9ZZZZ</name>